<evidence type="ECO:0000313" key="16">
    <source>
        <dbReference type="Proteomes" id="UP000051757"/>
    </source>
</evidence>
<evidence type="ECO:0000256" key="14">
    <source>
        <dbReference type="SAM" id="SignalP"/>
    </source>
</evidence>
<organism evidence="15 16">
    <name type="scientific">Stenotrophomonas beteli</name>
    <dbReference type="NCBI Taxonomy" id="3384461"/>
    <lineage>
        <taxon>Bacteria</taxon>
        <taxon>Pseudomonadati</taxon>
        <taxon>Pseudomonadota</taxon>
        <taxon>Gammaproteobacteria</taxon>
        <taxon>Lysobacterales</taxon>
        <taxon>Lysobacteraceae</taxon>
        <taxon>Stenotrophomonas</taxon>
        <taxon>Stenotrophomonas maltophilia group</taxon>
    </lineage>
</organism>
<protein>
    <recommendedName>
        <fullName evidence="4 13">Outer-membrane lipoprotein LolB</fullName>
    </recommendedName>
</protein>
<evidence type="ECO:0000256" key="11">
    <source>
        <dbReference type="ARBA" id="ARBA00023237"/>
    </source>
</evidence>
<comment type="subunit">
    <text evidence="3 13">Monomer.</text>
</comment>
<evidence type="ECO:0000256" key="13">
    <source>
        <dbReference type="HAMAP-Rule" id="MF_00233"/>
    </source>
</evidence>
<evidence type="ECO:0000256" key="6">
    <source>
        <dbReference type="ARBA" id="ARBA00022729"/>
    </source>
</evidence>
<keyword evidence="11 13" id="KW-0998">Cell outer membrane</keyword>
<evidence type="ECO:0000256" key="7">
    <source>
        <dbReference type="ARBA" id="ARBA00022927"/>
    </source>
</evidence>
<proteinExistence type="inferred from homology"/>
<keyword evidence="5 13" id="KW-0813">Transport</keyword>
<sequence length="220" mass="23501">MSVSLIRPLLLAAATLAVSACTSVGTQKTAPPAVVETVSAEAAQAEATRVATLQAQPDWAFQGRVAVSKGKDGGSGRIDWKQEGRRYVVELSAPVTRQSWKLSGDAHSGGGRLEGLSGGPREGEDAQQLLLEATGWDIPVNQLPEWIRGLVAAGAGDDAQAIERDGEGRPRRMQQMGWQVQYLDWYPAEAGRPAVPRRIEASRGDAKVRLLVDQWAQGAP</sequence>
<dbReference type="EMBL" id="LLXV01000042">
    <property type="protein sequence ID" value="KRG49655.1"/>
    <property type="molecule type" value="Genomic_DNA"/>
</dbReference>
<dbReference type="InterPro" id="IPR004565">
    <property type="entry name" value="OM_lipoprot_LolB"/>
</dbReference>
<comment type="function">
    <text evidence="13">Plays a critical role in the incorporation of lipoproteins in the outer membrane after they are released by the LolA protein.</text>
</comment>
<dbReference type="AlphaFoldDB" id="A0A0R0B7J8"/>
<dbReference type="Pfam" id="PF03550">
    <property type="entry name" value="LolB"/>
    <property type="match status" value="1"/>
</dbReference>
<accession>A0A0R0B7J8</accession>
<feature type="chain" id="PRO_5008852963" description="Outer-membrane lipoprotein LolB" evidence="14">
    <location>
        <begin position="21"/>
        <end position="220"/>
    </location>
</feature>
<name>A0A0R0B7J8_9GAMM</name>
<keyword evidence="10 13" id="KW-0143">Chaperone</keyword>
<keyword evidence="12 13" id="KW-0449">Lipoprotein</keyword>
<gene>
    <name evidence="13" type="primary">lolB</name>
    <name evidence="15" type="ORF">ARC23_13690</name>
</gene>
<reference evidence="15 16" key="1">
    <citation type="journal article" date="2016" name="Front. Microbiol.">
        <title>Genome Sequence of Type Strains of Genus Stenotrophomonas.</title>
        <authorList>
            <person name="Patil P.P."/>
            <person name="Midha S."/>
            <person name="Kumar S."/>
            <person name="Patil P.B."/>
        </authorList>
    </citation>
    <scope>NUCLEOTIDE SEQUENCE [LARGE SCALE GENOMIC DNA]</scope>
    <source>
        <strain evidence="15 16">LMG 978</strain>
    </source>
</reference>
<dbReference type="Gene3D" id="2.50.20.10">
    <property type="entry name" value="Lipoprotein localisation LolA/LolB/LppX"/>
    <property type="match status" value="1"/>
</dbReference>
<dbReference type="HAMAP" id="MF_00233">
    <property type="entry name" value="LolB"/>
    <property type="match status" value="1"/>
</dbReference>
<dbReference type="GO" id="GO:0044874">
    <property type="term" value="P:lipoprotein localization to outer membrane"/>
    <property type="evidence" value="ECO:0007669"/>
    <property type="project" value="UniProtKB-UniRule"/>
</dbReference>
<evidence type="ECO:0000256" key="3">
    <source>
        <dbReference type="ARBA" id="ARBA00011245"/>
    </source>
</evidence>
<dbReference type="Proteomes" id="UP000051757">
    <property type="component" value="Unassembled WGS sequence"/>
</dbReference>
<dbReference type="InterPro" id="IPR029046">
    <property type="entry name" value="LolA/LolB/LppX"/>
</dbReference>
<evidence type="ECO:0000256" key="8">
    <source>
        <dbReference type="ARBA" id="ARBA00023136"/>
    </source>
</evidence>
<keyword evidence="7 13" id="KW-0653">Protein transport</keyword>
<keyword evidence="16" id="KW-1185">Reference proteome</keyword>
<keyword evidence="6 13" id="KW-0732">Signal</keyword>
<comment type="similarity">
    <text evidence="2 13">Belongs to the LolB family.</text>
</comment>
<dbReference type="GO" id="GO:0009279">
    <property type="term" value="C:cell outer membrane"/>
    <property type="evidence" value="ECO:0007669"/>
    <property type="project" value="UniProtKB-SubCell"/>
</dbReference>
<dbReference type="NCBIfam" id="TIGR00548">
    <property type="entry name" value="lolB"/>
    <property type="match status" value="1"/>
</dbReference>
<evidence type="ECO:0000256" key="5">
    <source>
        <dbReference type="ARBA" id="ARBA00022448"/>
    </source>
</evidence>
<evidence type="ECO:0000256" key="12">
    <source>
        <dbReference type="ARBA" id="ARBA00023288"/>
    </source>
</evidence>
<evidence type="ECO:0000313" key="15">
    <source>
        <dbReference type="EMBL" id="KRG49655.1"/>
    </source>
</evidence>
<keyword evidence="8 13" id="KW-0472">Membrane</keyword>
<dbReference type="GO" id="GO:0015031">
    <property type="term" value="P:protein transport"/>
    <property type="evidence" value="ECO:0007669"/>
    <property type="project" value="UniProtKB-KW"/>
</dbReference>
<dbReference type="OrthoDB" id="9797618at2"/>
<dbReference type="PROSITE" id="PS51257">
    <property type="entry name" value="PROKAR_LIPOPROTEIN"/>
    <property type="match status" value="1"/>
</dbReference>
<comment type="caution">
    <text evidence="15">The sequence shown here is derived from an EMBL/GenBank/DDBJ whole genome shotgun (WGS) entry which is preliminary data.</text>
</comment>
<comment type="subcellular location">
    <subcellularLocation>
        <location evidence="1 13">Cell outer membrane</location>
        <topology evidence="1 13">Lipid-anchor</topology>
    </subcellularLocation>
</comment>
<dbReference type="SUPFAM" id="SSF89392">
    <property type="entry name" value="Prokaryotic lipoproteins and lipoprotein localization factors"/>
    <property type="match status" value="1"/>
</dbReference>
<keyword evidence="9 13" id="KW-0564">Palmitate</keyword>
<evidence type="ECO:0000256" key="4">
    <source>
        <dbReference type="ARBA" id="ARBA00016202"/>
    </source>
</evidence>
<evidence type="ECO:0000256" key="9">
    <source>
        <dbReference type="ARBA" id="ARBA00023139"/>
    </source>
</evidence>
<dbReference type="CDD" id="cd16326">
    <property type="entry name" value="LolB"/>
    <property type="match status" value="1"/>
</dbReference>
<feature type="signal peptide" evidence="14">
    <location>
        <begin position="1"/>
        <end position="20"/>
    </location>
</feature>
<evidence type="ECO:0000256" key="1">
    <source>
        <dbReference type="ARBA" id="ARBA00004459"/>
    </source>
</evidence>
<evidence type="ECO:0000256" key="10">
    <source>
        <dbReference type="ARBA" id="ARBA00023186"/>
    </source>
</evidence>
<evidence type="ECO:0000256" key="2">
    <source>
        <dbReference type="ARBA" id="ARBA00009696"/>
    </source>
</evidence>